<dbReference type="Pfam" id="PF12733">
    <property type="entry name" value="Cadherin-like"/>
    <property type="match status" value="2"/>
</dbReference>
<name>A0A223NY86_9SPHI</name>
<dbReference type="KEGG" id="muc:MuYL_2899"/>
<dbReference type="OrthoDB" id="355609at2"/>
<feature type="domain" description="Cadherin-like beta-sandwich-like" evidence="1">
    <location>
        <begin position="302"/>
        <end position="379"/>
    </location>
</feature>
<dbReference type="InterPro" id="IPR025883">
    <property type="entry name" value="Cadherin-like_domain"/>
</dbReference>
<feature type="domain" description="Cadherin-like beta-sandwich-like" evidence="1">
    <location>
        <begin position="389"/>
        <end position="478"/>
    </location>
</feature>
<evidence type="ECO:0000259" key="3">
    <source>
        <dbReference type="Pfam" id="PF18676"/>
    </source>
</evidence>
<sequence>MSKQLFFFNALNVFFTLLLRNLLLTSAVLLFPGITAEATVFRIPNVARTWNAGAAELFPFPVIFKRTYILPVQILDTSNTANTDTVNVTHDLSADASLTNLTISGGTLSPSFSSILINYTATVTDIKRNHIIYTMGDSITAFDEYQSALSSLLNNVFTIVNLGLGSDITNNMIKRFPEVTNGSGEYVIIMAGVNDIKNGVSSSGVEKNLQTMYNLAHNAGLKVIALTVTPFKGYGKWTSKAQSVEDEVNAWIPGAANVDYVIDTYSVLVDPGSPNQMLPLYDRGDHLHPNLKGETKIAEAIYSKAMFTPNLTSDLNNATIEVTPTTANGAAKVAVNGDGLISGSLSKSLPLNMGENIIKTVVTAQDGLTTMTYNLNVKRTLSCNADLANIVLKSGNLYPSFAAGTTNYTAFASNSTLSLTVMPVTLDSGSKIAINGTRVLSEQGSLSISLVAGPNAISIKVTAPDGISTKTYNLTIIRTLNNPVITFPVLPVKNYGDPDFIIAATSSDTQIPISYTSDNVKVATIIGNNVHITGAGTVNITAAQLVDTNYTVAVGVSRSLTVNKVSRTLTFNEIRTKIYGDEDFDANATASSGEAVIYKDYNPSTINIVNGKIHIVGAGTTSITATLDSNTNYDNIPVQSRTLTVNKHNLNVIADNQIKKYGDDNLPFIISYKGFVNRDDVTTLTSQSIASTAATVVSPIGKYDITPTGAGSNNYTFNYVKGILDIIPATRTLLFSTIENKTYGDADFAAGATASSGEPVIYNDYDRSLINIVNGQVHIIGAGITSITATVAPDSNYTDIPFQNQVLNINKANQTITFKDIPRQLVGTSYGLETIATASSGLPVKFVSSNSDIATLYGSDLKLSHLGKISVTALQDGDFNYKPALSVTVPLEITDADGDEVRIRPMLSPNGDGINDFLEIDGIRSYPDNTVTIISRSGEIIYEAKGYNNSTQAFDGHSGKTGALQIAGTYFYLIKYISNGQIRRKTGFLELRY</sequence>
<accession>A0A223NY86</accession>
<evidence type="ECO:0000259" key="1">
    <source>
        <dbReference type="Pfam" id="PF12733"/>
    </source>
</evidence>
<dbReference type="InterPro" id="IPR013830">
    <property type="entry name" value="SGNH_hydro"/>
</dbReference>
<dbReference type="InterPro" id="IPR041286">
    <property type="entry name" value="MBG_2"/>
</dbReference>
<dbReference type="Pfam" id="PF18676">
    <property type="entry name" value="MBG_2"/>
    <property type="match status" value="1"/>
</dbReference>
<keyword evidence="5" id="KW-1185">Reference proteome</keyword>
<dbReference type="AlphaFoldDB" id="A0A223NY86"/>
<protein>
    <submittedName>
        <fullName evidence="4">Gliding motility-associated C-terminal domain-containing protein</fullName>
    </submittedName>
</protein>
<dbReference type="SUPFAM" id="SSF52266">
    <property type="entry name" value="SGNH hydrolase"/>
    <property type="match status" value="1"/>
</dbReference>
<dbReference type="Pfam" id="PF13472">
    <property type="entry name" value="Lipase_GDSL_2"/>
    <property type="match status" value="1"/>
</dbReference>
<dbReference type="Gene3D" id="3.30.160.710">
    <property type="match status" value="1"/>
</dbReference>
<evidence type="ECO:0000313" key="4">
    <source>
        <dbReference type="EMBL" id="ASU34786.1"/>
    </source>
</evidence>
<dbReference type="RefSeq" id="WP_094571091.1">
    <property type="nucleotide sequence ID" value="NZ_CP022743.1"/>
</dbReference>
<dbReference type="InterPro" id="IPR036514">
    <property type="entry name" value="SGNH_hydro_sf"/>
</dbReference>
<dbReference type="GO" id="GO:0016788">
    <property type="term" value="F:hydrolase activity, acting on ester bonds"/>
    <property type="evidence" value="ECO:0007669"/>
    <property type="project" value="UniProtKB-ARBA"/>
</dbReference>
<evidence type="ECO:0000259" key="2">
    <source>
        <dbReference type="Pfam" id="PF13472"/>
    </source>
</evidence>
<organism evidence="4 5">
    <name type="scientific">Mucilaginibacter xinganensis</name>
    <dbReference type="NCBI Taxonomy" id="1234841"/>
    <lineage>
        <taxon>Bacteria</taxon>
        <taxon>Pseudomonadati</taxon>
        <taxon>Bacteroidota</taxon>
        <taxon>Sphingobacteriia</taxon>
        <taxon>Sphingobacteriales</taxon>
        <taxon>Sphingobacteriaceae</taxon>
        <taxon>Mucilaginibacter</taxon>
    </lineage>
</organism>
<gene>
    <name evidence="4" type="ORF">MuYL_2899</name>
</gene>
<dbReference type="Gene3D" id="3.40.50.1110">
    <property type="entry name" value="SGNH hydrolase"/>
    <property type="match status" value="1"/>
</dbReference>
<dbReference type="InterPro" id="IPR053140">
    <property type="entry name" value="GDSL_Rv0518-like"/>
</dbReference>
<feature type="domain" description="MBG" evidence="3">
    <location>
        <begin position="650"/>
        <end position="724"/>
    </location>
</feature>
<proteinExistence type="predicted"/>
<dbReference type="PANTHER" id="PTHR43784">
    <property type="entry name" value="GDSL-LIKE LIPASE/ACYLHYDROLASE, PUTATIVE (AFU_ORTHOLOGUE AFUA_2G00820)-RELATED"/>
    <property type="match status" value="1"/>
</dbReference>
<dbReference type="Pfam" id="PF13585">
    <property type="entry name" value="CHU_C"/>
    <property type="match status" value="1"/>
</dbReference>
<reference evidence="4 5" key="1">
    <citation type="submission" date="2017-08" db="EMBL/GenBank/DDBJ databases">
        <title>Complete genome sequence of Mucilaginibacter sp. strain BJC16-A31.</title>
        <authorList>
            <consortium name="Henan University of Science and Technology"/>
            <person name="You X."/>
        </authorList>
    </citation>
    <scope>NUCLEOTIDE SEQUENCE [LARGE SCALE GENOMIC DNA]</scope>
    <source>
        <strain evidence="4 5">BJC16-A31</strain>
    </source>
</reference>
<evidence type="ECO:0000313" key="5">
    <source>
        <dbReference type="Proteomes" id="UP000215002"/>
    </source>
</evidence>
<dbReference type="Proteomes" id="UP000215002">
    <property type="component" value="Chromosome"/>
</dbReference>
<dbReference type="PANTHER" id="PTHR43784:SF2">
    <property type="entry name" value="GDSL-LIKE LIPASE_ACYLHYDROLASE, PUTATIVE (AFU_ORTHOLOGUE AFUA_2G00820)-RELATED"/>
    <property type="match status" value="1"/>
</dbReference>
<feature type="domain" description="SGNH hydrolase-type esterase" evidence="2">
    <location>
        <begin position="135"/>
        <end position="293"/>
    </location>
</feature>
<dbReference type="EMBL" id="CP022743">
    <property type="protein sequence ID" value="ASU34786.1"/>
    <property type="molecule type" value="Genomic_DNA"/>
</dbReference>